<dbReference type="InterPro" id="IPR018638">
    <property type="entry name" value="DUF2061_membrane"/>
</dbReference>
<dbReference type="EMBL" id="UINC01127569">
    <property type="protein sequence ID" value="SVD06772.1"/>
    <property type="molecule type" value="Genomic_DNA"/>
</dbReference>
<sequence>ISWRILATTDTFIISYFITGRFTWAVSIAGIEVVTKMGLYYLHERGWQKIRCGRKNVKSINK</sequence>
<keyword evidence="1" id="KW-0472">Membrane</keyword>
<evidence type="ECO:0000256" key="1">
    <source>
        <dbReference type="SAM" id="Phobius"/>
    </source>
</evidence>
<dbReference type="AlphaFoldDB" id="A0A382SB32"/>
<name>A0A382SB32_9ZZZZ</name>
<dbReference type="Pfam" id="PF09834">
    <property type="entry name" value="DUF2061"/>
    <property type="match status" value="1"/>
</dbReference>
<feature type="domain" description="DUF2061" evidence="2">
    <location>
        <begin position="1"/>
        <end position="48"/>
    </location>
</feature>
<accession>A0A382SB32</accession>
<feature type="non-terminal residue" evidence="3">
    <location>
        <position position="1"/>
    </location>
</feature>
<feature type="transmembrane region" description="Helical" evidence="1">
    <location>
        <begin position="22"/>
        <end position="42"/>
    </location>
</feature>
<keyword evidence="1" id="KW-1133">Transmembrane helix</keyword>
<gene>
    <name evidence="3" type="ORF">METZ01_LOCUS359626</name>
</gene>
<organism evidence="3">
    <name type="scientific">marine metagenome</name>
    <dbReference type="NCBI Taxonomy" id="408172"/>
    <lineage>
        <taxon>unclassified sequences</taxon>
        <taxon>metagenomes</taxon>
        <taxon>ecological metagenomes</taxon>
    </lineage>
</organism>
<keyword evidence="1" id="KW-0812">Transmembrane</keyword>
<protein>
    <recommendedName>
        <fullName evidence="2">DUF2061 domain-containing protein</fullName>
    </recommendedName>
</protein>
<evidence type="ECO:0000313" key="3">
    <source>
        <dbReference type="EMBL" id="SVD06772.1"/>
    </source>
</evidence>
<reference evidence="3" key="1">
    <citation type="submission" date="2018-05" db="EMBL/GenBank/DDBJ databases">
        <authorList>
            <person name="Lanie J.A."/>
            <person name="Ng W.-L."/>
            <person name="Kazmierczak K.M."/>
            <person name="Andrzejewski T.M."/>
            <person name="Davidsen T.M."/>
            <person name="Wayne K.J."/>
            <person name="Tettelin H."/>
            <person name="Glass J.I."/>
            <person name="Rusch D."/>
            <person name="Podicherti R."/>
            <person name="Tsui H.-C.T."/>
            <person name="Winkler M.E."/>
        </authorList>
    </citation>
    <scope>NUCLEOTIDE SEQUENCE</scope>
</reference>
<proteinExistence type="predicted"/>
<evidence type="ECO:0000259" key="2">
    <source>
        <dbReference type="Pfam" id="PF09834"/>
    </source>
</evidence>